<reference evidence="1 2" key="1">
    <citation type="submission" date="2021-03" db="EMBL/GenBank/DDBJ databases">
        <title>Genomic Encyclopedia of Type Strains, Phase IV (KMG-IV): sequencing the most valuable type-strain genomes for metagenomic binning, comparative biology and taxonomic classification.</title>
        <authorList>
            <person name="Goeker M."/>
        </authorList>
    </citation>
    <scope>NUCLEOTIDE SEQUENCE [LARGE SCALE GENOMIC DNA]</scope>
    <source>
        <strain evidence="1 2">DSM 25609</strain>
    </source>
</reference>
<comment type="caution">
    <text evidence="1">The sequence shown here is derived from an EMBL/GenBank/DDBJ whole genome shotgun (WGS) entry which is preliminary data.</text>
</comment>
<accession>A0ABS4IIM3</accession>
<proteinExistence type="predicted"/>
<dbReference type="EMBL" id="JAGGKX010000017">
    <property type="protein sequence ID" value="MBP1970810.1"/>
    <property type="molecule type" value="Genomic_DNA"/>
</dbReference>
<sequence length="71" mass="8095">MFRHSRDFFVNTEQSKTAFHVKTKELLNTIDRASLLAKEERSIGEIAYFVSRFLSGILGSGFVLSCNEYST</sequence>
<organism evidence="1 2">
    <name type="scientific">Virgibacillus natechei</name>
    <dbReference type="NCBI Taxonomy" id="1216297"/>
    <lineage>
        <taxon>Bacteria</taxon>
        <taxon>Bacillati</taxon>
        <taxon>Bacillota</taxon>
        <taxon>Bacilli</taxon>
        <taxon>Bacillales</taxon>
        <taxon>Bacillaceae</taxon>
        <taxon>Virgibacillus</taxon>
    </lineage>
</organism>
<gene>
    <name evidence="1" type="ORF">J2Z83_002946</name>
</gene>
<name>A0ABS4IIM3_9BACI</name>
<keyword evidence="2" id="KW-1185">Reference proteome</keyword>
<protein>
    <submittedName>
        <fullName evidence="1">Uncharacterized protein</fullName>
    </submittedName>
</protein>
<evidence type="ECO:0000313" key="1">
    <source>
        <dbReference type="EMBL" id="MBP1970810.1"/>
    </source>
</evidence>
<evidence type="ECO:0000313" key="2">
    <source>
        <dbReference type="Proteomes" id="UP001519345"/>
    </source>
</evidence>
<dbReference type="Proteomes" id="UP001519345">
    <property type="component" value="Unassembled WGS sequence"/>
</dbReference>